<dbReference type="AlphaFoldDB" id="A0A1H7B7V2"/>
<organism evidence="1 2">
    <name type="scientific">Cyclobacterium xiamenense</name>
    <dbReference type="NCBI Taxonomy" id="1297121"/>
    <lineage>
        <taxon>Bacteria</taxon>
        <taxon>Pseudomonadati</taxon>
        <taxon>Bacteroidota</taxon>
        <taxon>Cytophagia</taxon>
        <taxon>Cytophagales</taxon>
        <taxon>Cyclobacteriaceae</taxon>
        <taxon>Cyclobacterium</taxon>
    </lineage>
</organism>
<gene>
    <name evidence="1" type="ORF">SAMN05192553_1095</name>
</gene>
<keyword evidence="2" id="KW-1185">Reference proteome</keyword>
<evidence type="ECO:0000313" key="2">
    <source>
        <dbReference type="Proteomes" id="UP000199403"/>
    </source>
</evidence>
<protein>
    <submittedName>
        <fullName evidence="1">Uncharacterized protein</fullName>
    </submittedName>
</protein>
<dbReference type="EMBL" id="FNZH01000009">
    <property type="protein sequence ID" value="SEJ70370.1"/>
    <property type="molecule type" value="Genomic_DNA"/>
</dbReference>
<name>A0A1H7B7V2_9BACT</name>
<dbReference type="Proteomes" id="UP000199403">
    <property type="component" value="Unassembled WGS sequence"/>
</dbReference>
<reference evidence="2" key="1">
    <citation type="submission" date="2016-10" db="EMBL/GenBank/DDBJ databases">
        <authorList>
            <person name="Varghese N."/>
            <person name="Submissions S."/>
        </authorList>
    </citation>
    <scope>NUCLEOTIDE SEQUENCE [LARGE SCALE GENOMIC DNA]</scope>
    <source>
        <strain evidence="2">IBRC-M 10761</strain>
    </source>
</reference>
<proteinExistence type="predicted"/>
<sequence length="46" mass="5208">MVLSVWEKISPRVGSGKDRGQELTVTAEEVWRKCHILSKAVKVSIR</sequence>
<evidence type="ECO:0000313" key="1">
    <source>
        <dbReference type="EMBL" id="SEJ70370.1"/>
    </source>
</evidence>
<dbReference type="STRING" id="1416801.SAMN05192553_1095"/>
<accession>A0A1H7B7V2</accession>